<evidence type="ECO:0000256" key="4">
    <source>
        <dbReference type="ARBA" id="ARBA00022723"/>
    </source>
</evidence>
<feature type="region of interest" description="Disordered" evidence="12">
    <location>
        <begin position="646"/>
        <end position="1087"/>
    </location>
</feature>
<dbReference type="OrthoDB" id="6777263at2759"/>
<feature type="compositionally biased region" description="Low complexity" evidence="12">
    <location>
        <begin position="685"/>
        <end position="700"/>
    </location>
</feature>
<keyword evidence="8" id="KW-0508">mRNA splicing</keyword>
<dbReference type="InterPro" id="IPR047086">
    <property type="entry name" value="SF1-HH_sf"/>
</dbReference>
<feature type="compositionally biased region" description="Basic and acidic residues" evidence="12">
    <location>
        <begin position="175"/>
        <end position="200"/>
    </location>
</feature>
<evidence type="ECO:0000256" key="11">
    <source>
        <dbReference type="PROSITE-ProRule" id="PRU00117"/>
    </source>
</evidence>
<dbReference type="SUPFAM" id="SSF54791">
    <property type="entry name" value="Eukaryotic type KH-domain (KH-domain type I)"/>
    <property type="match status" value="1"/>
</dbReference>
<dbReference type="EMBL" id="KQ243111">
    <property type="protein sequence ID" value="KNC76430.1"/>
    <property type="molecule type" value="Genomic_DNA"/>
</dbReference>
<feature type="compositionally biased region" description="Basic and acidic residues" evidence="12">
    <location>
        <begin position="319"/>
        <end position="333"/>
    </location>
</feature>
<dbReference type="CDD" id="cd22382">
    <property type="entry name" value="KH-I_SF1"/>
    <property type="match status" value="1"/>
</dbReference>
<keyword evidence="3" id="KW-0507">mRNA processing</keyword>
<evidence type="ECO:0000256" key="6">
    <source>
        <dbReference type="ARBA" id="ARBA00022833"/>
    </source>
</evidence>
<name>A0A0L0FI47_9EUKA</name>
<organism evidence="14 15">
    <name type="scientific">Sphaeroforma arctica JP610</name>
    <dbReference type="NCBI Taxonomy" id="667725"/>
    <lineage>
        <taxon>Eukaryota</taxon>
        <taxon>Ichthyosporea</taxon>
        <taxon>Ichthyophonida</taxon>
        <taxon>Sphaeroforma</taxon>
    </lineage>
</organism>
<dbReference type="GO" id="GO:0005634">
    <property type="term" value="C:nucleus"/>
    <property type="evidence" value="ECO:0007669"/>
    <property type="project" value="UniProtKB-SubCell"/>
</dbReference>
<keyword evidence="7 11" id="KW-0694">RNA-binding</keyword>
<gene>
    <name evidence="14" type="ORF">SARC_11070</name>
</gene>
<dbReference type="Gene3D" id="4.10.60.10">
    <property type="entry name" value="Zinc finger, CCHC-type"/>
    <property type="match status" value="1"/>
</dbReference>
<sequence length="1087" mass="116057">MRTRRTRAAAAAEQVAVVKEPTPEPEPEVEVETEAVEETKVVEEVKAQAKDPTDAKGAADADAADTKEKDTVVASVEEEQVDEDEVVGELTDDGEDANDLHEAGKVKDTEAVAEPAIDTVQEDAGIVAGDDDKNTNLTERSSLMDTYAEGAKSADANAEPQEDTTAIEVEGVAMNEREGEMKVDEDVAKAGETEEMKVDGDATNTGETKEMDAGGVTTNAGETKEMEVDVKQDTVVVETTTTTTDVVSNDSSGAEAVEKKVVVETVTETVVADGEVKVDATEKTVNDEAVTDVAEVKVEAVTDGGTDTVGSIGVVSGGVKREEPTAAPTEREERRKRKKRSRWGGEEEKTVTAGVSLNIPSGMTAAQQETYILHLNIEEVNKRLRSEDLGIPSDVSKRSPSPEPIYDQYGKRLNTREQRTKTKLEEDRHNLIQKILEVNPEYRPPADYKPVPKRYQDRVDIPQEENPHVNFIGLLIGPRGNTLKKMERDSGAKIMIRGKGSVKEGKGRRDGAPIPGENEQLHAMITGPDAIVVKKGTDLVQNIIKVGIETPDSANELKSLQLRELAALNGTLREDLAQNCSNCGATDHRHWQCTERRNAVQTIVCSVCGGHGHIGKDCAQREIGGVPQKQSGENIDNEYLSFMAELEGGGGKAPAPAVEPGSRPALMDGPSQQGTSDAGRDHQSHNQNNNYSNNHGPSSNDGAARGSRPGPLLSAPGGARPVGQGGLVGQPPGRRVPPSGGLLDGPPPQRNSGAQPGGRNPWDREAPHDRARAPWENNGPPRDRQNGPPPPQGGNSRAPWESSGPNRPGANDRYNSRSNGSSDNHSRQPWDRPAPSQAPLLSGNKPPWDTNASVAPPGGRQPWDAKPNDSYNSHTNTTNNSNINSNHNNYNNGMNSGPPPPPPHSSAPPPPQQPPPPPPPSNNQPPPPPSDGIRPPWEAPSQQPPPPPAQNMNQNQNRGGAPQQGATGQRLPWEQPQMPPGGPPASAYGGGHVPGQYNQSQSQYAGQHQPPPPPPPSAGQNAAWNRGPPGQQPWAQNSQVPQQGNLGYGAMSQQPPLPWQQQQQPPPPPPPPQSYGQPPPPPPPSSY</sequence>
<dbReference type="InterPro" id="IPR004087">
    <property type="entry name" value="KH_dom"/>
</dbReference>
<dbReference type="SMART" id="SM00343">
    <property type="entry name" value="ZnF_C2HC"/>
    <property type="match status" value="2"/>
</dbReference>
<dbReference type="InterPro" id="IPR055256">
    <property type="entry name" value="KH_1_KHDC4/BBP-like"/>
</dbReference>
<evidence type="ECO:0000313" key="15">
    <source>
        <dbReference type="Proteomes" id="UP000054560"/>
    </source>
</evidence>
<dbReference type="eggNOG" id="KOG0119">
    <property type="taxonomic scope" value="Eukaryota"/>
</dbReference>
<dbReference type="PROSITE" id="PS50084">
    <property type="entry name" value="KH_TYPE_1"/>
    <property type="match status" value="1"/>
</dbReference>
<dbReference type="Pfam" id="PF22675">
    <property type="entry name" value="KH-I_KHDC4-BBP"/>
    <property type="match status" value="1"/>
</dbReference>
<accession>A0A0L0FI47</accession>
<keyword evidence="4" id="KW-0479">Metal-binding</keyword>
<feature type="region of interest" description="Disordered" evidence="12">
    <location>
        <begin position="118"/>
        <end position="137"/>
    </location>
</feature>
<evidence type="ECO:0000256" key="8">
    <source>
        <dbReference type="ARBA" id="ARBA00023187"/>
    </source>
</evidence>
<evidence type="ECO:0000256" key="12">
    <source>
        <dbReference type="SAM" id="MobiDB-lite"/>
    </source>
</evidence>
<dbReference type="GeneID" id="25911574"/>
<feature type="compositionally biased region" description="Pro residues" evidence="12">
    <location>
        <begin position="1064"/>
        <end position="1087"/>
    </location>
</feature>
<feature type="compositionally biased region" description="Low complexity" evidence="12">
    <location>
        <begin position="8"/>
        <end position="20"/>
    </location>
</feature>
<dbReference type="Proteomes" id="UP000054560">
    <property type="component" value="Unassembled WGS sequence"/>
</dbReference>
<dbReference type="GO" id="GO:0006397">
    <property type="term" value="P:mRNA processing"/>
    <property type="evidence" value="ECO:0007669"/>
    <property type="project" value="UniProtKB-KW"/>
</dbReference>
<dbReference type="InterPro" id="IPR036612">
    <property type="entry name" value="KH_dom_type_1_sf"/>
</dbReference>
<feature type="compositionally biased region" description="Acidic residues" evidence="12">
    <location>
        <begin position="76"/>
        <end position="97"/>
    </location>
</feature>
<proteinExistence type="inferred from homology"/>
<evidence type="ECO:0000256" key="5">
    <source>
        <dbReference type="ARBA" id="ARBA00022771"/>
    </source>
</evidence>
<feature type="compositionally biased region" description="Acidic residues" evidence="12">
    <location>
        <begin position="23"/>
        <end position="36"/>
    </location>
</feature>
<dbReference type="SUPFAM" id="SSF57756">
    <property type="entry name" value="Retrovirus zinc finger-like domains"/>
    <property type="match status" value="1"/>
</dbReference>
<dbReference type="PRINTS" id="PR01217">
    <property type="entry name" value="PRICHEXTENSN"/>
</dbReference>
<dbReference type="PANTHER" id="PTHR11208">
    <property type="entry name" value="RNA-BINDING PROTEIN RELATED"/>
    <property type="match status" value="1"/>
</dbReference>
<dbReference type="RefSeq" id="XP_014150332.1">
    <property type="nucleotide sequence ID" value="XM_014294857.1"/>
</dbReference>
<dbReference type="InterPro" id="IPR036875">
    <property type="entry name" value="Znf_CCHC_sf"/>
</dbReference>
<feature type="compositionally biased region" description="Basic and acidic residues" evidence="12">
    <location>
        <begin position="761"/>
        <end position="773"/>
    </location>
</feature>
<dbReference type="STRING" id="667725.A0A0L0FI47"/>
<evidence type="ECO:0000259" key="13">
    <source>
        <dbReference type="PROSITE" id="PS50158"/>
    </source>
</evidence>
<comment type="subcellular location">
    <subcellularLocation>
        <location evidence="1">Nucleus</location>
    </subcellularLocation>
</comment>
<dbReference type="GO" id="GO:0008270">
    <property type="term" value="F:zinc ion binding"/>
    <property type="evidence" value="ECO:0007669"/>
    <property type="project" value="UniProtKB-KW"/>
</dbReference>
<keyword evidence="15" id="KW-1185">Reference proteome</keyword>
<protein>
    <recommendedName>
        <fullName evidence="13">CCHC-type domain-containing protein</fullName>
    </recommendedName>
</protein>
<evidence type="ECO:0000256" key="2">
    <source>
        <dbReference type="ARBA" id="ARBA00010382"/>
    </source>
</evidence>
<feature type="compositionally biased region" description="Low complexity" evidence="12">
    <location>
        <begin position="729"/>
        <end position="741"/>
    </location>
</feature>
<dbReference type="PROSITE" id="PS50158">
    <property type="entry name" value="ZF_CCHC"/>
    <property type="match status" value="1"/>
</dbReference>
<feature type="compositionally biased region" description="Polar residues" evidence="12">
    <location>
        <begin position="1033"/>
        <end position="1045"/>
    </location>
</feature>
<feature type="region of interest" description="Disordered" evidence="12">
    <location>
        <begin position="1"/>
        <end position="109"/>
    </location>
</feature>
<keyword evidence="5 10" id="KW-0863">Zinc-finger</keyword>
<evidence type="ECO:0000256" key="7">
    <source>
        <dbReference type="ARBA" id="ARBA00022884"/>
    </source>
</evidence>
<keyword evidence="9" id="KW-0539">Nucleus</keyword>
<dbReference type="GO" id="GO:0008380">
    <property type="term" value="P:RNA splicing"/>
    <property type="evidence" value="ECO:0007669"/>
    <property type="project" value="UniProtKB-KW"/>
</dbReference>
<feature type="region of interest" description="Disordered" evidence="12">
    <location>
        <begin position="173"/>
        <end position="225"/>
    </location>
</feature>
<feature type="domain" description="CCHC-type" evidence="13">
    <location>
        <begin position="605"/>
        <end position="620"/>
    </location>
</feature>
<feature type="compositionally biased region" description="Low complexity" evidence="12">
    <location>
        <begin position="931"/>
        <end position="941"/>
    </location>
</feature>
<dbReference type="GO" id="GO:0048024">
    <property type="term" value="P:regulation of mRNA splicing, via spliceosome"/>
    <property type="evidence" value="ECO:0007669"/>
    <property type="project" value="TreeGrafter"/>
</dbReference>
<feature type="region of interest" description="Disordered" evidence="12">
    <location>
        <begin position="318"/>
        <end position="349"/>
    </location>
</feature>
<feature type="compositionally biased region" description="Polar residues" evidence="12">
    <location>
        <begin position="996"/>
        <end position="1006"/>
    </location>
</feature>
<dbReference type="Pfam" id="PF16275">
    <property type="entry name" value="SF1-HH"/>
    <property type="match status" value="1"/>
</dbReference>
<dbReference type="InterPro" id="IPR032570">
    <property type="entry name" value="SF1-HH"/>
</dbReference>
<reference evidence="14 15" key="1">
    <citation type="submission" date="2011-02" db="EMBL/GenBank/DDBJ databases">
        <title>The Genome Sequence of Sphaeroforma arctica JP610.</title>
        <authorList>
            <consortium name="The Broad Institute Genome Sequencing Platform"/>
            <person name="Russ C."/>
            <person name="Cuomo C."/>
            <person name="Young S.K."/>
            <person name="Zeng Q."/>
            <person name="Gargeya S."/>
            <person name="Alvarado L."/>
            <person name="Berlin A."/>
            <person name="Chapman S.B."/>
            <person name="Chen Z."/>
            <person name="Freedman E."/>
            <person name="Gellesch M."/>
            <person name="Goldberg J."/>
            <person name="Griggs A."/>
            <person name="Gujja S."/>
            <person name="Heilman E."/>
            <person name="Heiman D."/>
            <person name="Howarth C."/>
            <person name="Mehta T."/>
            <person name="Neiman D."/>
            <person name="Pearson M."/>
            <person name="Roberts A."/>
            <person name="Saif S."/>
            <person name="Shea T."/>
            <person name="Shenoy N."/>
            <person name="Sisk P."/>
            <person name="Stolte C."/>
            <person name="Sykes S."/>
            <person name="White J."/>
            <person name="Yandava C."/>
            <person name="Burger G."/>
            <person name="Gray M.W."/>
            <person name="Holland P.W.H."/>
            <person name="King N."/>
            <person name="Lang F.B.F."/>
            <person name="Roger A.J."/>
            <person name="Ruiz-Trillo I."/>
            <person name="Haas B."/>
            <person name="Nusbaum C."/>
            <person name="Birren B."/>
        </authorList>
    </citation>
    <scope>NUCLEOTIDE SEQUENCE [LARGE SCALE GENOMIC DNA]</scope>
    <source>
        <strain evidence="14 15">JP610</strain>
    </source>
</reference>
<dbReference type="PANTHER" id="PTHR11208:SF45">
    <property type="entry name" value="SPLICING FACTOR 1"/>
    <property type="match status" value="1"/>
</dbReference>
<dbReference type="AlphaFoldDB" id="A0A0L0FI47"/>
<dbReference type="SMART" id="SM00322">
    <property type="entry name" value="KH"/>
    <property type="match status" value="1"/>
</dbReference>
<evidence type="ECO:0000313" key="14">
    <source>
        <dbReference type="EMBL" id="KNC76430.1"/>
    </source>
</evidence>
<keyword evidence="6" id="KW-0862">Zinc</keyword>
<dbReference type="Gene3D" id="3.30.1370.10">
    <property type="entry name" value="K Homology domain, type 1"/>
    <property type="match status" value="1"/>
</dbReference>
<evidence type="ECO:0000256" key="3">
    <source>
        <dbReference type="ARBA" id="ARBA00022664"/>
    </source>
</evidence>
<feature type="compositionally biased region" description="Basic and acidic residues" evidence="12">
    <location>
        <begin position="37"/>
        <end position="71"/>
    </location>
</feature>
<feature type="compositionally biased region" description="Basic and acidic residues" evidence="12">
    <location>
        <begin position="98"/>
        <end position="109"/>
    </location>
</feature>
<comment type="similarity">
    <text evidence="2">Belongs to the BBP/SF1 family.</text>
</comment>
<dbReference type="InterPro" id="IPR045071">
    <property type="entry name" value="BBP-like"/>
</dbReference>
<dbReference type="GO" id="GO:0003729">
    <property type="term" value="F:mRNA binding"/>
    <property type="evidence" value="ECO:0007669"/>
    <property type="project" value="TreeGrafter"/>
</dbReference>
<evidence type="ECO:0000256" key="9">
    <source>
        <dbReference type="ARBA" id="ARBA00023242"/>
    </source>
</evidence>
<evidence type="ECO:0000256" key="10">
    <source>
        <dbReference type="PROSITE-ProRule" id="PRU00047"/>
    </source>
</evidence>
<evidence type="ECO:0000256" key="1">
    <source>
        <dbReference type="ARBA" id="ARBA00004123"/>
    </source>
</evidence>
<dbReference type="Gene3D" id="6.10.140.1790">
    <property type="match status" value="1"/>
</dbReference>
<feature type="compositionally biased region" description="Low complexity" evidence="12">
    <location>
        <begin position="872"/>
        <end position="896"/>
    </location>
</feature>
<dbReference type="InterPro" id="IPR001878">
    <property type="entry name" value="Znf_CCHC"/>
</dbReference>
<feature type="compositionally biased region" description="Pro residues" evidence="12">
    <location>
        <begin position="897"/>
        <end position="930"/>
    </location>
</feature>